<evidence type="ECO:0000256" key="1">
    <source>
        <dbReference type="ARBA" id="ARBA00008308"/>
    </source>
</evidence>
<dbReference type="InterPro" id="IPR010342">
    <property type="entry name" value="DUF938"/>
</dbReference>
<reference evidence="2" key="1">
    <citation type="journal article" date="2020" name="Fungal Divers.">
        <title>Resolving the Mortierellaceae phylogeny through synthesis of multi-gene phylogenetics and phylogenomics.</title>
        <authorList>
            <person name="Vandepol N."/>
            <person name="Liber J."/>
            <person name="Desiro A."/>
            <person name="Na H."/>
            <person name="Kennedy M."/>
            <person name="Barry K."/>
            <person name="Grigoriev I.V."/>
            <person name="Miller A.N."/>
            <person name="O'Donnell K."/>
            <person name="Stajich J.E."/>
            <person name="Bonito G."/>
        </authorList>
    </citation>
    <scope>NUCLEOTIDE SEQUENCE</scope>
    <source>
        <strain evidence="2">KOD1015</strain>
    </source>
</reference>
<proteinExistence type="inferred from homology"/>
<comment type="similarity">
    <text evidence="1">Belongs to the UPF0585 family.</text>
</comment>
<dbReference type="Proteomes" id="UP000780801">
    <property type="component" value="Unassembled WGS sequence"/>
</dbReference>
<dbReference type="InterPro" id="IPR029063">
    <property type="entry name" value="SAM-dependent_MTases_sf"/>
</dbReference>
<dbReference type="PANTHER" id="PTHR20974:SF0">
    <property type="entry name" value="UPF0585 PROTEIN CG18661"/>
    <property type="match status" value="1"/>
</dbReference>
<comment type="caution">
    <text evidence="2">The sequence shown here is derived from an EMBL/GenBank/DDBJ whole genome shotgun (WGS) entry which is preliminary data.</text>
</comment>
<sequence>MTTSTHQPVSEIGNQNMSEYVQVNQKVFFAASDRNKDVILDQLRPFLEKATLGSGSGQHIYHFSKSFPNVIYQPTEYNTTLLPSIEAYADEVRTETEFPIKRALELDATNQGHWSIVQTEGQRTRQEHSLNQESNQALQEQRSYDLVLTTNVFHISPLIVTESIVRGAGQVLKPGYFIVYGPFKKDGTYNSESNREFDEMLRGRDASWGVRDIEAIEAVAMNEAKMKLIRIQDMPSNNYMLFFEKQH</sequence>
<dbReference type="Pfam" id="PF06080">
    <property type="entry name" value="DUF938"/>
    <property type="match status" value="1"/>
</dbReference>
<dbReference type="PANTHER" id="PTHR20974">
    <property type="entry name" value="UPF0585 PROTEIN CG18661"/>
    <property type="match status" value="1"/>
</dbReference>
<accession>A0A9P6KHH4</accession>
<name>A0A9P6KHH4_9FUNG</name>
<keyword evidence="3" id="KW-1185">Reference proteome</keyword>
<dbReference type="SUPFAM" id="SSF53335">
    <property type="entry name" value="S-adenosyl-L-methionine-dependent methyltransferases"/>
    <property type="match status" value="1"/>
</dbReference>
<evidence type="ECO:0000313" key="2">
    <source>
        <dbReference type="EMBL" id="KAF9584800.1"/>
    </source>
</evidence>
<evidence type="ECO:0000313" key="3">
    <source>
        <dbReference type="Proteomes" id="UP000780801"/>
    </source>
</evidence>
<gene>
    <name evidence="2" type="ORF">BGW38_005136</name>
</gene>
<dbReference type="AlphaFoldDB" id="A0A9P6KHH4"/>
<dbReference type="OrthoDB" id="10258744at2759"/>
<evidence type="ECO:0008006" key="4">
    <source>
        <dbReference type="Google" id="ProtNLM"/>
    </source>
</evidence>
<protein>
    <recommendedName>
        <fullName evidence="4">DUF938 domain-containing protein</fullName>
    </recommendedName>
</protein>
<dbReference type="EMBL" id="JAABOA010000325">
    <property type="protein sequence ID" value="KAF9584800.1"/>
    <property type="molecule type" value="Genomic_DNA"/>
</dbReference>
<organism evidence="2 3">
    <name type="scientific">Lunasporangiospora selenospora</name>
    <dbReference type="NCBI Taxonomy" id="979761"/>
    <lineage>
        <taxon>Eukaryota</taxon>
        <taxon>Fungi</taxon>
        <taxon>Fungi incertae sedis</taxon>
        <taxon>Mucoromycota</taxon>
        <taxon>Mortierellomycotina</taxon>
        <taxon>Mortierellomycetes</taxon>
        <taxon>Mortierellales</taxon>
        <taxon>Mortierellaceae</taxon>
        <taxon>Lunasporangiospora</taxon>
    </lineage>
</organism>